<evidence type="ECO:0000313" key="3">
    <source>
        <dbReference type="EMBL" id="KAK0648008.1"/>
    </source>
</evidence>
<reference evidence="3" key="1">
    <citation type="submission" date="2023-06" db="EMBL/GenBank/DDBJ databases">
        <title>Genome-scale phylogeny and comparative genomics of the fungal order Sordariales.</title>
        <authorList>
            <consortium name="Lawrence Berkeley National Laboratory"/>
            <person name="Hensen N."/>
            <person name="Bonometti L."/>
            <person name="Westerberg I."/>
            <person name="Brannstrom I.O."/>
            <person name="Guillou S."/>
            <person name="Cros-Aarteil S."/>
            <person name="Calhoun S."/>
            <person name="Haridas S."/>
            <person name="Kuo A."/>
            <person name="Mondo S."/>
            <person name="Pangilinan J."/>
            <person name="Riley R."/>
            <person name="Labutti K."/>
            <person name="Andreopoulos B."/>
            <person name="Lipzen A."/>
            <person name="Chen C."/>
            <person name="Yanf M."/>
            <person name="Daum C."/>
            <person name="Ng V."/>
            <person name="Clum A."/>
            <person name="Steindorff A."/>
            <person name="Ohm R."/>
            <person name="Martin F."/>
            <person name="Silar P."/>
            <person name="Natvig D."/>
            <person name="Lalanne C."/>
            <person name="Gautier V."/>
            <person name="Ament-Velasquez S.L."/>
            <person name="Kruys A."/>
            <person name="Hutchinson M.I."/>
            <person name="Powell A.J."/>
            <person name="Barry K."/>
            <person name="Miller A.N."/>
            <person name="Grigoriev I.V."/>
            <person name="Debuchy R."/>
            <person name="Gladieux P."/>
            <person name="Thoren M.H."/>
            <person name="Johannesson H."/>
        </authorList>
    </citation>
    <scope>NUCLEOTIDE SEQUENCE</scope>
    <source>
        <strain evidence="3">SMH2532-1</strain>
    </source>
</reference>
<feature type="signal peptide" evidence="2">
    <location>
        <begin position="1"/>
        <end position="21"/>
    </location>
</feature>
<feature type="region of interest" description="Disordered" evidence="1">
    <location>
        <begin position="467"/>
        <end position="486"/>
    </location>
</feature>
<dbReference type="Proteomes" id="UP001174936">
    <property type="component" value="Unassembled WGS sequence"/>
</dbReference>
<sequence>MKLLANVLVIVLFGGAVPVWGQVEAGTSRPRDMWNVDIWGGLPPFADDTESPDESAFRNQKSVLDIGVHLGSSAAPRLPSPCTDANFLPPIYDLHEWNMTKTYLNASGEYPLRYHFSVTVQDVANNYSVRCSGDFPVPWSPNTDWRVLCIPETAFPDDQYGGNIWLVLFPLQRGEHGLRPNPREIWISGTPIGVDHLWFCPPRSNDSLYPRVYRANGGLRDNEVRGTPTRFNGSCPPQGTTNTPYVCNITTSPAVNSTLTRPLFSGKTNPLLPHPVSAPIEDRPQLVPTQDCTTMSLSYPNWVVESTTYVPSQPKASVNTTIFNVTITSRATGATNFCSWAGSNQWLTCSPPPGATQDPSQTLFQAHFNFDSRELSIRQNWTCGDAEGSYSRAYRASKTYVMPLFCTEDQVCKANRHTVKGELQTPLRLTPVAATPPPGANLAGCTANSATPRWMVSTFRFEETRKTTRLGSAARTPPTPGSWGSPTRMVNLSLTNLANNYTQSCTSYTYGDTRPVTPWIRCFPENVVAQRYIETYIQFNTTSGVLHLNQTWYCSDTDPSRPLLYHGIANIKSTHCGETNIATNNICYDATGCIEYVNTRWCDTARHIAGSNGLLEPQNRTFAGELLRTEILPANALTDPDPDPKDWSCLADSIGRPVTWTLRPAPAYDAQPGAFFTTVPRFRYLSAFSVYLDNSALSKRPGGHPEGFELGASTEKLTPHVTDFEPTYWYTLGSIFADLRPRPFRNVVDWGFRFDATVGYLEVNHTWFCEEKSPGKPILFNGTWAGYVDMNCKWNVTESAVGCYFGSDGLVVKPRVRWTMLESMNGIPRYFGP</sequence>
<evidence type="ECO:0000256" key="2">
    <source>
        <dbReference type="SAM" id="SignalP"/>
    </source>
</evidence>
<evidence type="ECO:0000313" key="4">
    <source>
        <dbReference type="Proteomes" id="UP001174936"/>
    </source>
</evidence>
<dbReference type="EMBL" id="JAULSV010000003">
    <property type="protein sequence ID" value="KAK0648008.1"/>
    <property type="molecule type" value="Genomic_DNA"/>
</dbReference>
<feature type="chain" id="PRO_5041373496" evidence="2">
    <location>
        <begin position="22"/>
        <end position="833"/>
    </location>
</feature>
<dbReference type="AlphaFoldDB" id="A0AA40CSQ3"/>
<name>A0AA40CSQ3_9PEZI</name>
<protein>
    <submittedName>
        <fullName evidence="3">Uncharacterized protein</fullName>
    </submittedName>
</protein>
<gene>
    <name evidence="3" type="ORF">B0T16DRAFT_455514</name>
</gene>
<comment type="caution">
    <text evidence="3">The sequence shown here is derived from an EMBL/GenBank/DDBJ whole genome shotgun (WGS) entry which is preliminary data.</text>
</comment>
<keyword evidence="2" id="KW-0732">Signal</keyword>
<accession>A0AA40CSQ3</accession>
<keyword evidence="4" id="KW-1185">Reference proteome</keyword>
<organism evidence="3 4">
    <name type="scientific">Cercophora newfieldiana</name>
    <dbReference type="NCBI Taxonomy" id="92897"/>
    <lineage>
        <taxon>Eukaryota</taxon>
        <taxon>Fungi</taxon>
        <taxon>Dikarya</taxon>
        <taxon>Ascomycota</taxon>
        <taxon>Pezizomycotina</taxon>
        <taxon>Sordariomycetes</taxon>
        <taxon>Sordariomycetidae</taxon>
        <taxon>Sordariales</taxon>
        <taxon>Lasiosphaeriaceae</taxon>
        <taxon>Cercophora</taxon>
    </lineage>
</organism>
<proteinExistence type="predicted"/>
<evidence type="ECO:0000256" key="1">
    <source>
        <dbReference type="SAM" id="MobiDB-lite"/>
    </source>
</evidence>